<organism evidence="2 3">
    <name type="scientific">Portunus trituberculatus</name>
    <name type="common">Swimming crab</name>
    <name type="synonym">Neptunus trituberculatus</name>
    <dbReference type="NCBI Taxonomy" id="210409"/>
    <lineage>
        <taxon>Eukaryota</taxon>
        <taxon>Metazoa</taxon>
        <taxon>Ecdysozoa</taxon>
        <taxon>Arthropoda</taxon>
        <taxon>Crustacea</taxon>
        <taxon>Multicrustacea</taxon>
        <taxon>Malacostraca</taxon>
        <taxon>Eumalacostraca</taxon>
        <taxon>Eucarida</taxon>
        <taxon>Decapoda</taxon>
        <taxon>Pleocyemata</taxon>
        <taxon>Brachyura</taxon>
        <taxon>Eubrachyura</taxon>
        <taxon>Portunoidea</taxon>
        <taxon>Portunidae</taxon>
        <taxon>Portuninae</taxon>
        <taxon>Portunus</taxon>
    </lineage>
</organism>
<feature type="compositionally biased region" description="Polar residues" evidence="1">
    <location>
        <begin position="15"/>
        <end position="24"/>
    </location>
</feature>
<evidence type="ECO:0000313" key="3">
    <source>
        <dbReference type="Proteomes" id="UP000324222"/>
    </source>
</evidence>
<protein>
    <submittedName>
        <fullName evidence="2">Uncharacterized protein</fullName>
    </submittedName>
</protein>
<feature type="compositionally biased region" description="Polar residues" evidence="1">
    <location>
        <begin position="84"/>
        <end position="99"/>
    </location>
</feature>
<evidence type="ECO:0000313" key="2">
    <source>
        <dbReference type="EMBL" id="MPC78020.1"/>
    </source>
</evidence>
<feature type="compositionally biased region" description="Basic and acidic residues" evidence="1">
    <location>
        <begin position="43"/>
        <end position="56"/>
    </location>
</feature>
<gene>
    <name evidence="2" type="ORF">E2C01_072493</name>
</gene>
<comment type="caution">
    <text evidence="2">The sequence shown here is derived from an EMBL/GenBank/DDBJ whole genome shotgun (WGS) entry which is preliminary data.</text>
</comment>
<dbReference type="EMBL" id="VSRR010047373">
    <property type="protein sequence ID" value="MPC78020.1"/>
    <property type="molecule type" value="Genomic_DNA"/>
</dbReference>
<dbReference type="AlphaFoldDB" id="A0A5B7I007"/>
<keyword evidence="3" id="KW-1185">Reference proteome</keyword>
<accession>A0A5B7I007</accession>
<proteinExistence type="predicted"/>
<feature type="region of interest" description="Disordered" evidence="1">
    <location>
        <begin position="1"/>
        <end position="99"/>
    </location>
</feature>
<sequence length="99" mass="10846">MACLPTQRRGRNVEESSAVNNPGATYSRDSHSISGRHLGTGKEAGKAESRRRDEAALRSPHFLSFPPLPHPTHPKVPHPKQFSCERNCSAERTASSDTV</sequence>
<reference evidence="2 3" key="1">
    <citation type="submission" date="2019-05" db="EMBL/GenBank/DDBJ databases">
        <title>Another draft genome of Portunus trituberculatus and its Hox gene families provides insights of decapod evolution.</title>
        <authorList>
            <person name="Jeong J.-H."/>
            <person name="Song I."/>
            <person name="Kim S."/>
            <person name="Choi T."/>
            <person name="Kim D."/>
            <person name="Ryu S."/>
            <person name="Kim W."/>
        </authorList>
    </citation>
    <scope>NUCLEOTIDE SEQUENCE [LARGE SCALE GENOMIC DNA]</scope>
    <source>
        <tissue evidence="2">Muscle</tissue>
    </source>
</reference>
<dbReference type="Proteomes" id="UP000324222">
    <property type="component" value="Unassembled WGS sequence"/>
</dbReference>
<evidence type="ECO:0000256" key="1">
    <source>
        <dbReference type="SAM" id="MobiDB-lite"/>
    </source>
</evidence>
<name>A0A5B7I007_PORTR</name>